<keyword evidence="1" id="KW-0472">Membrane</keyword>
<proteinExistence type="predicted"/>
<evidence type="ECO:0000313" key="3">
    <source>
        <dbReference type="Proteomes" id="UP000195897"/>
    </source>
</evidence>
<feature type="transmembrane region" description="Helical" evidence="1">
    <location>
        <begin position="20"/>
        <end position="40"/>
    </location>
</feature>
<feature type="transmembrane region" description="Helical" evidence="1">
    <location>
        <begin position="52"/>
        <end position="70"/>
    </location>
</feature>
<organism evidence="2 3">
    <name type="scientific">Butyricicoccus pullicaecorum</name>
    <dbReference type="NCBI Taxonomy" id="501571"/>
    <lineage>
        <taxon>Bacteria</taxon>
        <taxon>Bacillati</taxon>
        <taxon>Bacillota</taxon>
        <taxon>Clostridia</taxon>
        <taxon>Eubacteriales</taxon>
        <taxon>Butyricicoccaceae</taxon>
        <taxon>Butyricicoccus</taxon>
    </lineage>
</organism>
<reference evidence="3" key="1">
    <citation type="submission" date="2017-04" db="EMBL/GenBank/DDBJ databases">
        <title>Function of individual gut microbiota members based on whole genome sequencing of pure cultures obtained from chicken caecum.</title>
        <authorList>
            <person name="Medvecky M."/>
            <person name="Cejkova D."/>
            <person name="Polansky O."/>
            <person name="Karasova D."/>
            <person name="Kubasova T."/>
            <person name="Cizek A."/>
            <person name="Rychlik I."/>
        </authorList>
    </citation>
    <scope>NUCLEOTIDE SEQUENCE [LARGE SCALE GENOMIC DNA]</scope>
    <source>
        <strain evidence="3">An180</strain>
    </source>
</reference>
<sequence length="105" mass="12016">MQERQKFAHWHARLRRKMILSTVGILIWAGLAVLSGWLYIRFTGVDIFRTPLGRPLALAVLAPIVVTVIMQRKWLHCPHCGRALEPQPFHVPDMCPACGTQFDEE</sequence>
<dbReference type="RefSeq" id="WP_016148974.1">
    <property type="nucleotide sequence ID" value="NZ_CABKSA010000003.1"/>
</dbReference>
<evidence type="ECO:0000256" key="1">
    <source>
        <dbReference type="SAM" id="Phobius"/>
    </source>
</evidence>
<keyword evidence="1" id="KW-0812">Transmembrane</keyword>
<keyword evidence="1" id="KW-1133">Transmembrane helix</keyword>
<accession>A0A1Y4L8H5</accession>
<dbReference type="AlphaFoldDB" id="A0A1Y4L8H5"/>
<gene>
    <name evidence="2" type="ORF">B5F17_07245</name>
</gene>
<comment type="caution">
    <text evidence="2">The sequence shown here is derived from an EMBL/GenBank/DDBJ whole genome shotgun (WGS) entry which is preliminary data.</text>
</comment>
<protein>
    <submittedName>
        <fullName evidence="2">Uncharacterized protein</fullName>
    </submittedName>
</protein>
<evidence type="ECO:0000313" key="2">
    <source>
        <dbReference type="EMBL" id="OUP53025.1"/>
    </source>
</evidence>
<name>A0A1Y4L8H5_9FIRM</name>
<dbReference type="EMBL" id="NFKK01000006">
    <property type="protein sequence ID" value="OUP53025.1"/>
    <property type="molecule type" value="Genomic_DNA"/>
</dbReference>
<dbReference type="Proteomes" id="UP000195897">
    <property type="component" value="Unassembled WGS sequence"/>
</dbReference>